<keyword evidence="2" id="KW-1185">Reference proteome</keyword>
<dbReference type="PANTHER" id="PTHR33444">
    <property type="entry name" value="SI:DKEY-19B23.12-RELATED"/>
    <property type="match status" value="1"/>
</dbReference>
<evidence type="ECO:0000313" key="1">
    <source>
        <dbReference type="EnsemblMetazoa" id="PPA42751.1"/>
    </source>
</evidence>
<dbReference type="AlphaFoldDB" id="A0A2A6BVA8"/>
<dbReference type="EnsemblMetazoa" id="PPA42751.1">
    <property type="protein sequence ID" value="PPA42751.1"/>
    <property type="gene ID" value="WBGene00281120"/>
</dbReference>
<dbReference type="OrthoDB" id="6157510at2759"/>
<dbReference type="InterPro" id="IPR040350">
    <property type="entry name" value="TMEM272"/>
</dbReference>
<reference evidence="1" key="2">
    <citation type="submission" date="2022-06" db="UniProtKB">
        <authorList>
            <consortium name="EnsemblMetazoa"/>
        </authorList>
    </citation>
    <scope>IDENTIFICATION</scope>
    <source>
        <strain evidence="1">PS312</strain>
    </source>
</reference>
<reference evidence="2" key="1">
    <citation type="journal article" date="2008" name="Nat. Genet.">
        <title>The Pristionchus pacificus genome provides a unique perspective on nematode lifestyle and parasitism.</title>
        <authorList>
            <person name="Dieterich C."/>
            <person name="Clifton S.W."/>
            <person name="Schuster L.N."/>
            <person name="Chinwalla A."/>
            <person name="Delehaunty K."/>
            <person name="Dinkelacker I."/>
            <person name="Fulton L."/>
            <person name="Fulton R."/>
            <person name="Godfrey J."/>
            <person name="Minx P."/>
            <person name="Mitreva M."/>
            <person name="Roeseler W."/>
            <person name="Tian H."/>
            <person name="Witte H."/>
            <person name="Yang S.P."/>
            <person name="Wilson R.K."/>
            <person name="Sommer R.J."/>
        </authorList>
    </citation>
    <scope>NUCLEOTIDE SEQUENCE [LARGE SCALE GENOMIC DNA]</scope>
    <source>
        <strain evidence="2">PS312</strain>
    </source>
</reference>
<name>A0A2A6BVA8_PRIPA</name>
<sequence length="284" mass="30773">MSFGVVYLLNIGSAILNFQNETGYMPLNMFDPKIRFLLYQVHIMCTTFCSTFEMYYLLHKDKVLYSQMSTERPVDVPAVLHIQVLDGSEPPPLPPADEPPAQVVDSIGDDVEAALRIHEAHDRSTVIMIVAVVVSIVCFSLYYLFSVALIVVGIVNFDKCPAQPNIPIYLIVAGATALGSSMLSCCCGSSCTSVVGTGADRREEPMCGRLINSLASLFGVAWLIGGMVWTIGASPTFDDSSLTSYCDYSTYVMAYVSFALLLLSTVLGCCCVCIIAAVMAIFAK</sequence>
<protein>
    <submittedName>
        <fullName evidence="1">Uncharacterized protein</fullName>
    </submittedName>
</protein>
<gene>
    <name evidence="1" type="primary">WBGene00281120</name>
</gene>
<proteinExistence type="predicted"/>
<accession>A0A2A6BVA8</accession>
<dbReference type="Proteomes" id="UP000005239">
    <property type="component" value="Unassembled WGS sequence"/>
</dbReference>
<accession>A0A8R1UZZ2</accession>
<dbReference type="PANTHER" id="PTHR33444:SF7">
    <property type="entry name" value="TRANSMEMBRANE PROTEIN 272"/>
    <property type="match status" value="1"/>
</dbReference>
<evidence type="ECO:0000313" key="2">
    <source>
        <dbReference type="Proteomes" id="UP000005239"/>
    </source>
</evidence>
<organism evidence="1 2">
    <name type="scientific">Pristionchus pacificus</name>
    <name type="common">Parasitic nematode worm</name>
    <dbReference type="NCBI Taxonomy" id="54126"/>
    <lineage>
        <taxon>Eukaryota</taxon>
        <taxon>Metazoa</taxon>
        <taxon>Ecdysozoa</taxon>
        <taxon>Nematoda</taxon>
        <taxon>Chromadorea</taxon>
        <taxon>Rhabditida</taxon>
        <taxon>Rhabditina</taxon>
        <taxon>Diplogasteromorpha</taxon>
        <taxon>Diplogasteroidea</taxon>
        <taxon>Neodiplogasteridae</taxon>
        <taxon>Pristionchus</taxon>
    </lineage>
</organism>